<dbReference type="AlphaFoldDB" id="A0A316G2F1"/>
<organism evidence="1 2">
    <name type="scientific">Silicimonas algicola</name>
    <dbReference type="NCBI Taxonomy" id="1826607"/>
    <lineage>
        <taxon>Bacteria</taxon>
        <taxon>Pseudomonadati</taxon>
        <taxon>Pseudomonadota</taxon>
        <taxon>Alphaproteobacteria</taxon>
        <taxon>Rhodobacterales</taxon>
        <taxon>Paracoccaceae</taxon>
    </lineage>
</organism>
<sequence>MAKAIKHGYAELFERNEYAYELPKPKLLELIGEVSGAEKGNSADALTASTFLNLKEYADFEDDLEMDDTAEVAQVNISQNLPASNHHTPMEQTVATQQGGTPLNLSYTINLNLPETDDIKVFNAIFQSLNENILKRN</sequence>
<comment type="caution">
    <text evidence="1">The sequence shown here is derived from an EMBL/GenBank/DDBJ whole genome shotgun (WGS) entry which is preliminary data.</text>
</comment>
<dbReference type="EMBL" id="QGGV01000009">
    <property type="protein sequence ID" value="PWK54978.1"/>
    <property type="molecule type" value="Genomic_DNA"/>
</dbReference>
<dbReference type="InterPro" id="IPR035235">
    <property type="entry name" value="DUF5343"/>
</dbReference>
<accession>A0A316G2F1</accession>
<dbReference type="Proteomes" id="UP000245390">
    <property type="component" value="Unassembled WGS sequence"/>
</dbReference>
<reference evidence="1 2" key="1">
    <citation type="submission" date="2018-05" db="EMBL/GenBank/DDBJ databases">
        <title>Genomic Encyclopedia of Type Strains, Phase IV (KMG-IV): sequencing the most valuable type-strain genomes for metagenomic binning, comparative biology and taxonomic classification.</title>
        <authorList>
            <person name="Goeker M."/>
        </authorList>
    </citation>
    <scope>NUCLEOTIDE SEQUENCE [LARGE SCALE GENOMIC DNA]</scope>
    <source>
        <strain evidence="1 2">DSM 103371</strain>
    </source>
</reference>
<protein>
    <submittedName>
        <fullName evidence="1">Uncharacterized protein</fullName>
    </submittedName>
</protein>
<name>A0A316G2F1_9RHOB</name>
<gene>
    <name evidence="1" type="ORF">C8D95_10965</name>
</gene>
<dbReference type="Pfam" id="PF17278">
    <property type="entry name" value="DUF5343"/>
    <property type="match status" value="1"/>
</dbReference>
<keyword evidence="2" id="KW-1185">Reference proteome</keyword>
<proteinExistence type="predicted"/>
<evidence type="ECO:0000313" key="2">
    <source>
        <dbReference type="Proteomes" id="UP000245390"/>
    </source>
</evidence>
<evidence type="ECO:0000313" key="1">
    <source>
        <dbReference type="EMBL" id="PWK54978.1"/>
    </source>
</evidence>